<gene>
    <name evidence="5" type="ORF">DMY87_18125</name>
</gene>
<feature type="domain" description="Prohead serine protease" evidence="4">
    <location>
        <begin position="26"/>
        <end position="173"/>
    </location>
</feature>
<dbReference type="InterPro" id="IPR006433">
    <property type="entry name" value="Prohead_protease"/>
</dbReference>
<evidence type="ECO:0000259" key="4">
    <source>
        <dbReference type="Pfam" id="PF04586"/>
    </source>
</evidence>
<evidence type="ECO:0000313" key="6">
    <source>
        <dbReference type="Proteomes" id="UP000247536"/>
    </source>
</evidence>
<evidence type="ECO:0000313" key="5">
    <source>
        <dbReference type="EMBL" id="PYB71278.1"/>
    </source>
</evidence>
<dbReference type="Pfam" id="PF04586">
    <property type="entry name" value="Peptidase_S78"/>
    <property type="match status" value="1"/>
</dbReference>
<protein>
    <submittedName>
        <fullName evidence="5">HK97 family phage prohead protease</fullName>
    </submittedName>
</protein>
<keyword evidence="1" id="KW-1188">Viral release from host cell</keyword>
<dbReference type="InterPro" id="IPR054613">
    <property type="entry name" value="Peptidase_S78_dom"/>
</dbReference>
<proteinExistence type="predicted"/>
<evidence type="ECO:0000256" key="3">
    <source>
        <dbReference type="ARBA" id="ARBA00022801"/>
    </source>
</evidence>
<keyword evidence="2 5" id="KW-0645">Protease</keyword>
<keyword evidence="6" id="KW-1185">Reference proteome</keyword>
<comment type="caution">
    <text evidence="5">The sequence shown here is derived from an EMBL/GenBank/DDBJ whole genome shotgun (WGS) entry which is preliminary data.</text>
</comment>
<dbReference type="GO" id="GO:0006508">
    <property type="term" value="P:proteolysis"/>
    <property type="evidence" value="ECO:0007669"/>
    <property type="project" value="UniProtKB-KW"/>
</dbReference>
<accession>A0ABX5NMF2</accession>
<evidence type="ECO:0000256" key="2">
    <source>
        <dbReference type="ARBA" id="ARBA00022670"/>
    </source>
</evidence>
<dbReference type="NCBIfam" id="TIGR01543">
    <property type="entry name" value="proheadase_HK97"/>
    <property type="match status" value="1"/>
</dbReference>
<reference evidence="5 6" key="1">
    <citation type="submission" date="2018-06" db="EMBL/GenBank/DDBJ databases">
        <title>Rhizobium wuzhouense sp. nov., isolated from roots of Oryza officinalis.</title>
        <authorList>
            <person name="Yuan T."/>
        </authorList>
    </citation>
    <scope>NUCLEOTIDE SEQUENCE [LARGE SCALE GENOMIC DNA]</scope>
    <source>
        <strain evidence="5 6">W44</strain>
    </source>
</reference>
<keyword evidence="3" id="KW-0378">Hydrolase</keyword>
<dbReference type="RefSeq" id="WP_110793068.1">
    <property type="nucleotide sequence ID" value="NZ_QJRY01000007.1"/>
</dbReference>
<organism evidence="5 6">
    <name type="scientific">Rhizobium wuzhouense</name>
    <dbReference type="NCBI Taxonomy" id="1986026"/>
    <lineage>
        <taxon>Bacteria</taxon>
        <taxon>Pseudomonadati</taxon>
        <taxon>Pseudomonadota</taxon>
        <taxon>Alphaproteobacteria</taxon>
        <taxon>Hyphomicrobiales</taxon>
        <taxon>Rhizobiaceae</taxon>
        <taxon>Rhizobium/Agrobacterium group</taxon>
        <taxon>Rhizobium</taxon>
    </lineage>
</organism>
<dbReference type="GO" id="GO:0008233">
    <property type="term" value="F:peptidase activity"/>
    <property type="evidence" value="ECO:0007669"/>
    <property type="project" value="UniProtKB-KW"/>
</dbReference>
<sequence>MSKLLLANLLKSDAHGDEIKSGPCIEIKADTLKESGEFSGYGSTFGGEPDSYGDVIAPGAFGESLAAHAAAGTMPKMYWQHDRTKPIGKWLEAKEDANGLFLVGKLNLDVQQAREAYSHLKNGDIDGLSIGYRIKAYSVDTDTGVWTLEKLDLREVSIVSEGANDRATVSSVKAAKQFQQLTEKLKAGDRLTEREFEGWLKGLGFSNSQAERAARLHLKGQGEPAEADTGVAFLQALLRD</sequence>
<dbReference type="EMBL" id="QJRY01000007">
    <property type="protein sequence ID" value="PYB71278.1"/>
    <property type="molecule type" value="Genomic_DNA"/>
</dbReference>
<dbReference type="Proteomes" id="UP000247536">
    <property type="component" value="Unassembled WGS sequence"/>
</dbReference>
<evidence type="ECO:0000256" key="1">
    <source>
        <dbReference type="ARBA" id="ARBA00022612"/>
    </source>
</evidence>
<name>A0ABX5NMF2_9HYPH</name>